<feature type="region of interest" description="Disordered" evidence="1">
    <location>
        <begin position="74"/>
        <end position="116"/>
    </location>
</feature>
<dbReference type="GeneID" id="19274126"/>
<evidence type="ECO:0008006" key="4">
    <source>
        <dbReference type="Google" id="ProtNLM"/>
    </source>
</evidence>
<reference evidence="3" key="1">
    <citation type="journal article" date="2015" name="BMC Genomics">
        <title>Genomic and transcriptomic analysis of the endophytic fungus Pestalotiopsis fici reveals its lifestyle and high potential for synthesis of natural products.</title>
        <authorList>
            <person name="Wang X."/>
            <person name="Zhang X."/>
            <person name="Liu L."/>
            <person name="Xiang M."/>
            <person name="Wang W."/>
            <person name="Sun X."/>
            <person name="Che Y."/>
            <person name="Guo L."/>
            <person name="Liu G."/>
            <person name="Guo L."/>
            <person name="Wang C."/>
            <person name="Yin W.B."/>
            <person name="Stadler M."/>
            <person name="Zhang X."/>
            <person name="Liu X."/>
        </authorList>
    </citation>
    <scope>NUCLEOTIDE SEQUENCE [LARGE SCALE GENOMIC DNA]</scope>
    <source>
        <strain evidence="3">W106-1 / CGMCC3.15140</strain>
    </source>
</reference>
<dbReference type="InParanoid" id="W3WZJ9"/>
<dbReference type="HOGENOM" id="CLU_1949564_0_0_1"/>
<name>W3WZJ9_PESFW</name>
<dbReference type="EMBL" id="KI912114">
    <property type="protein sequence ID" value="ETS79260.1"/>
    <property type="molecule type" value="Genomic_DNA"/>
</dbReference>
<dbReference type="RefSeq" id="XP_007835885.1">
    <property type="nucleotide sequence ID" value="XM_007837694.1"/>
</dbReference>
<dbReference type="AlphaFoldDB" id="W3WZJ9"/>
<evidence type="ECO:0000256" key="1">
    <source>
        <dbReference type="SAM" id="MobiDB-lite"/>
    </source>
</evidence>
<evidence type="ECO:0000313" key="3">
    <source>
        <dbReference type="Proteomes" id="UP000030651"/>
    </source>
</evidence>
<dbReference type="Proteomes" id="UP000030651">
    <property type="component" value="Unassembled WGS sequence"/>
</dbReference>
<sequence length="129" mass="14531">METFFTTAEHHQIDFIKTLLSRAPNLNSLQIIERTRSRFGVYPSKSVTKWLHARMSGLTTSRDDVAWGQGAQATKQMSTANHKLHTQNSNTGKGAESHIVQPPQVGSPSLREKVRGTPWDRKVYMDRVG</sequence>
<proteinExistence type="predicted"/>
<accession>W3WZJ9</accession>
<feature type="compositionally biased region" description="Polar residues" evidence="1">
    <location>
        <begin position="74"/>
        <end position="92"/>
    </location>
</feature>
<gene>
    <name evidence="2" type="ORF">PFICI_09113</name>
</gene>
<protein>
    <recommendedName>
        <fullName evidence="4">Clr5 domain-containing protein</fullName>
    </recommendedName>
</protein>
<keyword evidence="3" id="KW-1185">Reference proteome</keyword>
<dbReference type="KEGG" id="pfy:PFICI_09113"/>
<organism evidence="2 3">
    <name type="scientific">Pestalotiopsis fici (strain W106-1 / CGMCC3.15140)</name>
    <dbReference type="NCBI Taxonomy" id="1229662"/>
    <lineage>
        <taxon>Eukaryota</taxon>
        <taxon>Fungi</taxon>
        <taxon>Dikarya</taxon>
        <taxon>Ascomycota</taxon>
        <taxon>Pezizomycotina</taxon>
        <taxon>Sordariomycetes</taxon>
        <taxon>Xylariomycetidae</taxon>
        <taxon>Amphisphaeriales</taxon>
        <taxon>Sporocadaceae</taxon>
        <taxon>Pestalotiopsis</taxon>
    </lineage>
</organism>
<evidence type="ECO:0000313" key="2">
    <source>
        <dbReference type="EMBL" id="ETS79260.1"/>
    </source>
</evidence>
<dbReference type="OrthoDB" id="10335906at2759"/>